<name>A0A6A0GW85_HYAAZ</name>
<dbReference type="InterPro" id="IPR009145">
    <property type="entry name" value="U2AF_small"/>
</dbReference>
<dbReference type="InterPro" id="IPR045877">
    <property type="entry name" value="ZFP36-like"/>
</dbReference>
<dbReference type="GO" id="GO:0008270">
    <property type="term" value="F:zinc ion binding"/>
    <property type="evidence" value="ECO:0007669"/>
    <property type="project" value="UniProtKB-KW"/>
</dbReference>
<feature type="zinc finger region" description="C3H1-type" evidence="5">
    <location>
        <begin position="122"/>
        <end position="150"/>
    </location>
</feature>
<dbReference type="PANTHER" id="PTHR12547:SF18">
    <property type="entry name" value="PROTEIN TIS11"/>
    <property type="match status" value="1"/>
</dbReference>
<accession>A0A6A0GW85</accession>
<dbReference type="PANTHER" id="PTHR12547">
    <property type="entry name" value="CCCH ZINC FINGER/TIS11-RELATED"/>
    <property type="match status" value="1"/>
</dbReference>
<evidence type="ECO:0000259" key="6">
    <source>
        <dbReference type="PROSITE" id="PS50103"/>
    </source>
</evidence>
<reference evidence="7" key="1">
    <citation type="submission" date="2014-08" db="EMBL/GenBank/DDBJ databases">
        <authorList>
            <person name="Murali S."/>
            <person name="Richards S."/>
            <person name="Bandaranaike D."/>
            <person name="Bellair M."/>
            <person name="Blankenburg K."/>
            <person name="Chao H."/>
            <person name="Dinh H."/>
            <person name="Doddapaneni H."/>
            <person name="Dugan-Rocha S."/>
            <person name="Elkadiri S."/>
            <person name="Gnanaolivu R."/>
            <person name="Hughes D."/>
            <person name="Lee S."/>
            <person name="Li M."/>
            <person name="Ming W."/>
            <person name="Munidasa M."/>
            <person name="Muniz J."/>
            <person name="Nguyen L."/>
            <person name="Osuji N."/>
            <person name="Pu L.-L."/>
            <person name="Puazo M."/>
            <person name="Skinner E."/>
            <person name="Qu C."/>
            <person name="Quiroz J."/>
            <person name="Raj R."/>
            <person name="Weissenberger G."/>
            <person name="Xin Y."/>
            <person name="Zou X."/>
            <person name="Han Y."/>
            <person name="Worley K."/>
            <person name="Muzny D."/>
            <person name="Gibbs R."/>
        </authorList>
    </citation>
    <scope>NUCLEOTIDE SEQUENCE</scope>
    <source>
        <strain evidence="7">HAZT.00-mixed</strain>
        <tissue evidence="7">Whole organism</tissue>
    </source>
</reference>
<dbReference type="GO" id="GO:0089701">
    <property type="term" value="C:U2AF complex"/>
    <property type="evidence" value="ECO:0007669"/>
    <property type="project" value="InterPro"/>
</dbReference>
<dbReference type="PROSITE" id="PS50103">
    <property type="entry name" value="ZF_C3H1"/>
    <property type="match status" value="2"/>
</dbReference>
<proteinExistence type="predicted"/>
<keyword evidence="4 5" id="KW-0862">Zinc</keyword>
<feature type="domain" description="C3H1-type" evidence="6">
    <location>
        <begin position="23"/>
        <end position="51"/>
    </location>
</feature>
<gene>
    <name evidence="7" type="ORF">HAZT_HAZT003083</name>
</gene>
<keyword evidence="1 5" id="KW-0479">Metal-binding</keyword>
<dbReference type="GO" id="GO:0003729">
    <property type="term" value="F:mRNA binding"/>
    <property type="evidence" value="ECO:0007669"/>
    <property type="project" value="InterPro"/>
</dbReference>
<dbReference type="InterPro" id="IPR036855">
    <property type="entry name" value="Znf_CCCH_sf"/>
</dbReference>
<dbReference type="OrthoDB" id="410307at2759"/>
<evidence type="ECO:0000256" key="4">
    <source>
        <dbReference type="ARBA" id="ARBA00022833"/>
    </source>
</evidence>
<keyword evidence="2" id="KW-0677">Repeat</keyword>
<dbReference type="Proteomes" id="UP000711488">
    <property type="component" value="Unassembled WGS sequence"/>
</dbReference>
<sequence length="150" mass="17162">MDPRLCNYAHGLDQLKVSFHHGKYKTRNCQAYHESGYCRYGARCSFIHDLEEGILKCSIANKEVASYDRHSNDTLLEFTAIPSLRPADVDSIESGSHDNVSRIYTLDAGRLNEDGRGRIASSYKKKKCYSFHQNGFCLYGPYCHFLHDED</sequence>
<reference evidence="7" key="2">
    <citation type="journal article" date="2018" name="Environ. Sci. Technol.">
        <title>The Toxicogenome of Hyalella azteca: A Model for Sediment Ecotoxicology and Evolutionary Toxicology.</title>
        <authorList>
            <person name="Poynton H.C."/>
            <person name="Hasenbein S."/>
            <person name="Benoit J.B."/>
            <person name="Sepulveda M.S."/>
            <person name="Poelchau M.F."/>
            <person name="Hughes D.S.T."/>
            <person name="Murali S.C."/>
            <person name="Chen S."/>
            <person name="Glastad K.M."/>
            <person name="Goodisman M.A.D."/>
            <person name="Werren J.H."/>
            <person name="Vineis J.H."/>
            <person name="Bowen J.L."/>
            <person name="Friedrich M."/>
            <person name="Jones J."/>
            <person name="Robertson H.M."/>
            <person name="Feyereisen R."/>
            <person name="Mechler-Hickson A."/>
            <person name="Mathers N."/>
            <person name="Lee C.E."/>
            <person name="Colbourne J.K."/>
            <person name="Biales A."/>
            <person name="Johnston J.S."/>
            <person name="Wellborn G.A."/>
            <person name="Rosendale A.J."/>
            <person name="Cridge A.G."/>
            <person name="Munoz-Torres M.C."/>
            <person name="Bain P.A."/>
            <person name="Manny A.R."/>
            <person name="Major K.M."/>
            <person name="Lambert F.N."/>
            <person name="Vulpe C.D."/>
            <person name="Tuck P."/>
            <person name="Blalock B.J."/>
            <person name="Lin Y.Y."/>
            <person name="Smith M.E."/>
            <person name="Ochoa-Acuna H."/>
            <person name="Chen M.M."/>
            <person name="Childers C.P."/>
            <person name="Qu J."/>
            <person name="Dugan S."/>
            <person name="Lee S.L."/>
            <person name="Chao H."/>
            <person name="Dinh H."/>
            <person name="Han Y."/>
            <person name="Doddapaneni H."/>
            <person name="Worley K.C."/>
            <person name="Muzny D.M."/>
            <person name="Gibbs R.A."/>
            <person name="Richards S."/>
        </authorList>
    </citation>
    <scope>NUCLEOTIDE SEQUENCE</scope>
    <source>
        <strain evidence="7">HAZT.00-mixed</strain>
        <tissue evidence="7">Whole organism</tissue>
    </source>
</reference>
<organism evidence="7">
    <name type="scientific">Hyalella azteca</name>
    <name type="common">Amphipod</name>
    <dbReference type="NCBI Taxonomy" id="294128"/>
    <lineage>
        <taxon>Eukaryota</taxon>
        <taxon>Metazoa</taxon>
        <taxon>Ecdysozoa</taxon>
        <taxon>Arthropoda</taxon>
        <taxon>Crustacea</taxon>
        <taxon>Multicrustacea</taxon>
        <taxon>Malacostraca</taxon>
        <taxon>Eumalacostraca</taxon>
        <taxon>Peracarida</taxon>
        <taxon>Amphipoda</taxon>
        <taxon>Senticaudata</taxon>
        <taxon>Talitrida</taxon>
        <taxon>Talitroidea</taxon>
        <taxon>Hyalellidae</taxon>
        <taxon>Hyalella</taxon>
    </lineage>
</organism>
<protein>
    <recommendedName>
        <fullName evidence="6">C3H1-type domain-containing protein</fullName>
    </recommendedName>
</protein>
<evidence type="ECO:0000256" key="1">
    <source>
        <dbReference type="ARBA" id="ARBA00022723"/>
    </source>
</evidence>
<dbReference type="SUPFAM" id="SSF90229">
    <property type="entry name" value="CCCH zinc finger"/>
    <property type="match status" value="2"/>
</dbReference>
<dbReference type="Gene3D" id="4.10.1000.10">
    <property type="entry name" value="Zinc finger, CCCH-type"/>
    <property type="match status" value="2"/>
</dbReference>
<dbReference type="InterPro" id="IPR000571">
    <property type="entry name" value="Znf_CCCH"/>
</dbReference>
<evidence type="ECO:0000256" key="2">
    <source>
        <dbReference type="ARBA" id="ARBA00022737"/>
    </source>
</evidence>
<reference evidence="7" key="3">
    <citation type="submission" date="2019-06" db="EMBL/GenBank/DDBJ databases">
        <authorList>
            <person name="Poynton C."/>
            <person name="Hasenbein S."/>
            <person name="Benoit J.B."/>
            <person name="Sepulveda M.S."/>
            <person name="Poelchau M.F."/>
            <person name="Murali S.C."/>
            <person name="Chen S."/>
            <person name="Glastad K.M."/>
            <person name="Werren J.H."/>
            <person name="Vineis J.H."/>
            <person name="Bowen J.L."/>
            <person name="Friedrich M."/>
            <person name="Jones J."/>
            <person name="Robertson H.M."/>
            <person name="Feyereisen R."/>
            <person name="Mechler-Hickson A."/>
            <person name="Mathers N."/>
            <person name="Lee C.E."/>
            <person name="Colbourne J.K."/>
            <person name="Biales A."/>
            <person name="Johnston J.S."/>
            <person name="Wellborn G.A."/>
            <person name="Rosendale A.J."/>
            <person name="Cridge A.G."/>
            <person name="Munoz-Torres M.C."/>
            <person name="Bain P.A."/>
            <person name="Manny A.R."/>
            <person name="Major K.M."/>
            <person name="Lambert F.N."/>
            <person name="Vulpe C.D."/>
            <person name="Tuck P."/>
            <person name="Blalock B.J."/>
            <person name="Lin Y.-Y."/>
            <person name="Smith M.E."/>
            <person name="Ochoa-Acuna H."/>
            <person name="Chen M.-J.M."/>
            <person name="Childers C.P."/>
            <person name="Qu J."/>
            <person name="Dugan S."/>
            <person name="Lee S.L."/>
            <person name="Chao H."/>
            <person name="Dinh H."/>
            <person name="Han Y."/>
            <person name="Doddapaneni H."/>
            <person name="Worley K.C."/>
            <person name="Muzny D.M."/>
            <person name="Gibbs R.A."/>
            <person name="Richards S."/>
        </authorList>
    </citation>
    <scope>NUCLEOTIDE SEQUENCE</scope>
    <source>
        <strain evidence="7">HAZT.00-mixed</strain>
        <tissue evidence="7">Whole organism</tissue>
    </source>
</reference>
<feature type="domain" description="C3H1-type" evidence="6">
    <location>
        <begin position="122"/>
        <end position="150"/>
    </location>
</feature>
<dbReference type="GO" id="GO:0000398">
    <property type="term" value="P:mRNA splicing, via spliceosome"/>
    <property type="evidence" value="ECO:0007669"/>
    <property type="project" value="InterPro"/>
</dbReference>
<feature type="zinc finger region" description="C3H1-type" evidence="5">
    <location>
        <begin position="23"/>
        <end position="51"/>
    </location>
</feature>
<evidence type="ECO:0000256" key="5">
    <source>
        <dbReference type="PROSITE-ProRule" id="PRU00723"/>
    </source>
</evidence>
<dbReference type="SMART" id="SM00356">
    <property type="entry name" value="ZnF_C3H1"/>
    <property type="match status" value="2"/>
</dbReference>
<keyword evidence="3 5" id="KW-0863">Zinc-finger</keyword>
<dbReference type="AlphaFoldDB" id="A0A6A0GW85"/>
<dbReference type="Pfam" id="PF00642">
    <property type="entry name" value="zf-CCCH"/>
    <property type="match status" value="2"/>
</dbReference>
<dbReference type="EMBL" id="JQDR03012949">
    <property type="protein sequence ID" value="KAA0190356.1"/>
    <property type="molecule type" value="Genomic_DNA"/>
</dbReference>
<evidence type="ECO:0000313" key="7">
    <source>
        <dbReference type="EMBL" id="KAA0190356.1"/>
    </source>
</evidence>
<dbReference type="PRINTS" id="PR01848">
    <property type="entry name" value="U2AUXFACTOR"/>
</dbReference>
<evidence type="ECO:0000256" key="3">
    <source>
        <dbReference type="ARBA" id="ARBA00022771"/>
    </source>
</evidence>
<comment type="caution">
    <text evidence="7">The sequence shown here is derived from an EMBL/GenBank/DDBJ whole genome shotgun (WGS) entry which is preliminary data.</text>
</comment>